<protein>
    <submittedName>
        <fullName evidence="4">Flavin monoamine oxidase family protein</fullName>
    </submittedName>
</protein>
<organism evidence="4 5">
    <name type="scientific">Alkalibacillus silvisoli</name>
    <dbReference type="NCBI Taxonomy" id="392823"/>
    <lineage>
        <taxon>Bacteria</taxon>
        <taxon>Bacillati</taxon>
        <taxon>Bacillota</taxon>
        <taxon>Bacilli</taxon>
        <taxon>Bacillales</taxon>
        <taxon>Bacillaceae</taxon>
        <taxon>Alkalibacillus</taxon>
    </lineage>
</organism>
<dbReference type="PANTHER" id="PTHR10742">
    <property type="entry name" value="FLAVIN MONOAMINE OXIDASE"/>
    <property type="match status" value="1"/>
</dbReference>
<keyword evidence="5" id="KW-1185">Reference proteome</keyword>
<dbReference type="SUPFAM" id="SSF51905">
    <property type="entry name" value="FAD/NAD(P)-binding domain"/>
    <property type="match status" value="1"/>
</dbReference>
<dbReference type="Proteomes" id="UP001500740">
    <property type="component" value="Unassembled WGS sequence"/>
</dbReference>
<dbReference type="InterPro" id="IPR001613">
    <property type="entry name" value="Flavin_amine_oxidase"/>
</dbReference>
<name>A0ABN1A2M4_9BACI</name>
<comment type="caution">
    <text evidence="4">The sequence shown here is derived from an EMBL/GenBank/DDBJ whole genome shotgun (WGS) entry which is preliminary data.</text>
</comment>
<dbReference type="InterPro" id="IPR002937">
    <property type="entry name" value="Amino_oxidase"/>
</dbReference>
<evidence type="ECO:0000256" key="1">
    <source>
        <dbReference type="ARBA" id="ARBA00001974"/>
    </source>
</evidence>
<proteinExistence type="predicted"/>
<dbReference type="SUPFAM" id="SSF54373">
    <property type="entry name" value="FAD-linked reductases, C-terminal domain"/>
    <property type="match status" value="1"/>
</dbReference>
<dbReference type="PRINTS" id="PR00757">
    <property type="entry name" value="AMINEOXDASEF"/>
</dbReference>
<evidence type="ECO:0000313" key="5">
    <source>
        <dbReference type="Proteomes" id="UP001500740"/>
    </source>
</evidence>
<gene>
    <name evidence="4" type="ORF">GCM10008935_22380</name>
</gene>
<feature type="domain" description="Amine oxidase" evidence="3">
    <location>
        <begin position="42"/>
        <end position="486"/>
    </location>
</feature>
<dbReference type="RefSeq" id="WP_343783641.1">
    <property type="nucleotide sequence ID" value="NZ_BAAACZ010000018.1"/>
</dbReference>
<keyword evidence="2" id="KW-0560">Oxidoreductase</keyword>
<accession>A0ABN1A2M4</accession>
<dbReference type="InterPro" id="IPR050281">
    <property type="entry name" value="Flavin_monoamine_oxidase"/>
</dbReference>
<dbReference type="Gene3D" id="3.90.660.10">
    <property type="match status" value="1"/>
</dbReference>
<reference evidence="4 5" key="1">
    <citation type="journal article" date="2019" name="Int. J. Syst. Evol. Microbiol.">
        <title>The Global Catalogue of Microorganisms (GCM) 10K type strain sequencing project: providing services to taxonomists for standard genome sequencing and annotation.</title>
        <authorList>
            <consortium name="The Broad Institute Genomics Platform"/>
            <consortium name="The Broad Institute Genome Sequencing Center for Infectious Disease"/>
            <person name="Wu L."/>
            <person name="Ma J."/>
        </authorList>
    </citation>
    <scope>NUCLEOTIDE SEQUENCE [LARGE SCALE GENOMIC DNA]</scope>
    <source>
        <strain evidence="4 5">JCM 14193</strain>
    </source>
</reference>
<dbReference type="InterPro" id="IPR036188">
    <property type="entry name" value="FAD/NAD-bd_sf"/>
</dbReference>
<sequence length="492" mass="56078">MNETNFYNHRSLSYPSDLLSIIRTGLRKTTNPKRIVIIGAGMAGLVSASLLKAAGHTVTILEGNDRIGGRIYTMRAPFTQGLYFDVGAMRFPNTHELLFEYIHQFKLPLNKFIGETDLYYVNGIQVTADYYKENPSILNFPLAPHEEGRTAHELLAFAVRPVLNLFEKAGPEEQKRLKQQFDHYSFDNFLRFNPLGPSLSPEAIRKVKVLLGVEAFPELSFVSILLNIVQPIFEEELEFYEIIGGNDRLPYSFLPQLNENILFNQKVHQITQNEEGVSIIARDQSTNTYQTFQGDYTIVTIPYSVLQFIDIEPHDSFSFYKWKALREINYESSVKVGLEFESRFWEKIGISNVISDLPFRYIYGLSPNIGEGGPGILLASYSWGSNADLWSALPEEERIRKVLQQLYKIYGDEVYRKFSRGASYSWGHNQFSGGCFTLFAPNQFSNFSDHLHLPEGRVHFAGEHTSSFNGWVEGAIESGIRAAHEVNERNDS</sequence>
<comment type="cofactor">
    <cofactor evidence="1">
        <name>FAD</name>
        <dbReference type="ChEBI" id="CHEBI:57692"/>
    </cofactor>
</comment>
<dbReference type="Pfam" id="PF01593">
    <property type="entry name" value="Amino_oxidase"/>
    <property type="match status" value="1"/>
</dbReference>
<evidence type="ECO:0000313" key="4">
    <source>
        <dbReference type="EMBL" id="GAA0466031.1"/>
    </source>
</evidence>
<dbReference type="PANTHER" id="PTHR10742:SF342">
    <property type="entry name" value="AMINE OXIDASE"/>
    <property type="match status" value="1"/>
</dbReference>
<evidence type="ECO:0000259" key="3">
    <source>
        <dbReference type="Pfam" id="PF01593"/>
    </source>
</evidence>
<evidence type="ECO:0000256" key="2">
    <source>
        <dbReference type="ARBA" id="ARBA00023002"/>
    </source>
</evidence>
<dbReference type="Gene3D" id="3.50.50.60">
    <property type="entry name" value="FAD/NAD(P)-binding domain"/>
    <property type="match status" value="1"/>
</dbReference>
<dbReference type="EMBL" id="BAAACZ010000018">
    <property type="protein sequence ID" value="GAA0466031.1"/>
    <property type="molecule type" value="Genomic_DNA"/>
</dbReference>
<dbReference type="Gene3D" id="1.10.405.10">
    <property type="entry name" value="Guanine Nucleotide Dissociation Inhibitor, domain 1"/>
    <property type="match status" value="1"/>
</dbReference>